<dbReference type="PANTHER" id="PTHR19865">
    <property type="entry name" value="U3 SMALL NUCLEOLAR RNA INTERACTING PROTEIN 2"/>
    <property type="match status" value="1"/>
</dbReference>
<feature type="repeat" description="WD" evidence="5">
    <location>
        <begin position="102"/>
        <end position="135"/>
    </location>
</feature>
<protein>
    <submittedName>
        <fullName evidence="6 7">Uncharacterized protein</fullName>
    </submittedName>
</protein>
<dbReference type="Proteomes" id="UP000014760">
    <property type="component" value="Unassembled WGS sequence"/>
</dbReference>
<dbReference type="InterPro" id="IPR036322">
    <property type="entry name" value="WD40_repeat_dom_sf"/>
</dbReference>
<dbReference type="SUPFAM" id="SSF50978">
    <property type="entry name" value="WD40 repeat-like"/>
    <property type="match status" value="1"/>
</dbReference>
<dbReference type="InterPro" id="IPR001680">
    <property type="entry name" value="WD40_rpt"/>
</dbReference>
<feature type="non-terminal residue" evidence="6">
    <location>
        <position position="1"/>
    </location>
</feature>
<evidence type="ECO:0000256" key="2">
    <source>
        <dbReference type="ARBA" id="ARBA00022574"/>
    </source>
</evidence>
<keyword evidence="3" id="KW-0677">Repeat</keyword>
<dbReference type="InterPro" id="IPR015943">
    <property type="entry name" value="WD40/YVTN_repeat-like_dom_sf"/>
</dbReference>
<dbReference type="EMBL" id="AMQN01007470">
    <property type="status" value="NOT_ANNOTATED_CDS"/>
    <property type="molecule type" value="Genomic_DNA"/>
</dbReference>
<evidence type="ECO:0000313" key="7">
    <source>
        <dbReference type="EnsemblMetazoa" id="CapteP122475"/>
    </source>
</evidence>
<sequence length="307" mass="33829">ESGKKVACIPGGRKGTKHTGHTSHVLCLAVSSDNKLLASGDMDFDIHVWNPHDLSFINTLRGHRGPVSGLAFRRGSHQLFSGSHDRSVKTWNCDEMAYVETLFGHHDVITAVDSLTRERCITSGGRDTSIRIWKIIEESQLIFNGHSGSIDCVALINEQHFVSGADDNSLCLWSVAKKKPMFTVKPAHDGSPVGAPGENWITAVAALQHSDLVASAGSRDGCVKLWFCTSDFRFLKPLYSIPVSGFVNGLRFASDGSYLAAAIGQEHRLGRWWRMKQVKNGLSLITLRKKENAVVENNKPIQKKRLK</sequence>
<keyword evidence="2 5" id="KW-0853">WD repeat</keyword>
<dbReference type="OrthoDB" id="189968at2759"/>
<feature type="repeat" description="WD" evidence="5">
    <location>
        <begin position="60"/>
        <end position="101"/>
    </location>
</feature>
<evidence type="ECO:0000313" key="6">
    <source>
        <dbReference type="EMBL" id="ELU06307.1"/>
    </source>
</evidence>
<evidence type="ECO:0000256" key="1">
    <source>
        <dbReference type="ARBA" id="ARBA00004123"/>
    </source>
</evidence>
<dbReference type="PRINTS" id="PR00320">
    <property type="entry name" value="GPROTEINBRPT"/>
</dbReference>
<dbReference type="HOGENOM" id="CLU_014017_0_0_1"/>
<dbReference type="PROSITE" id="PS50294">
    <property type="entry name" value="WD_REPEATS_REGION"/>
    <property type="match status" value="3"/>
</dbReference>
<keyword evidence="8" id="KW-1185">Reference proteome</keyword>
<evidence type="ECO:0000313" key="8">
    <source>
        <dbReference type="Proteomes" id="UP000014760"/>
    </source>
</evidence>
<gene>
    <name evidence="6" type="ORF">CAPTEDRAFT_122475</name>
</gene>
<accession>R7UQU3</accession>
<keyword evidence="4" id="KW-0539">Nucleus</keyword>
<dbReference type="InterPro" id="IPR020472">
    <property type="entry name" value="WD40_PAC1"/>
</dbReference>
<reference evidence="7" key="3">
    <citation type="submission" date="2015-06" db="UniProtKB">
        <authorList>
            <consortium name="EnsemblMetazoa"/>
        </authorList>
    </citation>
    <scope>IDENTIFICATION</scope>
</reference>
<dbReference type="PANTHER" id="PTHR19865:SF0">
    <property type="entry name" value="U3 SMALL NUCLEOLAR RNA-INTERACTING PROTEIN 2"/>
    <property type="match status" value="1"/>
</dbReference>
<dbReference type="Pfam" id="PF00400">
    <property type="entry name" value="WD40"/>
    <property type="match status" value="5"/>
</dbReference>
<dbReference type="EnsemblMetazoa" id="CapteT122475">
    <property type="protein sequence ID" value="CapteP122475"/>
    <property type="gene ID" value="CapteG122475"/>
</dbReference>
<proteinExistence type="predicted"/>
<dbReference type="PROSITE" id="PS50082">
    <property type="entry name" value="WD_REPEATS_2"/>
    <property type="match status" value="4"/>
</dbReference>
<dbReference type="Gene3D" id="2.130.10.10">
    <property type="entry name" value="YVTN repeat-like/Quinoprotein amine dehydrogenase"/>
    <property type="match status" value="1"/>
</dbReference>
<dbReference type="OMA" id="MPEQARM"/>
<evidence type="ECO:0000256" key="5">
    <source>
        <dbReference type="PROSITE-ProRule" id="PRU00221"/>
    </source>
</evidence>
<dbReference type="FunCoup" id="R7UQU3">
    <property type="interactions" value="1502"/>
</dbReference>
<evidence type="ECO:0000256" key="3">
    <source>
        <dbReference type="ARBA" id="ARBA00022737"/>
    </source>
</evidence>
<evidence type="ECO:0000256" key="4">
    <source>
        <dbReference type="ARBA" id="ARBA00023242"/>
    </source>
</evidence>
<comment type="subcellular location">
    <subcellularLocation>
        <location evidence="1">Nucleus</location>
    </subcellularLocation>
</comment>
<dbReference type="EMBL" id="KB300771">
    <property type="protein sequence ID" value="ELU06307.1"/>
    <property type="molecule type" value="Genomic_DNA"/>
</dbReference>
<name>R7UQU3_CAPTE</name>
<dbReference type="AlphaFoldDB" id="R7UQU3"/>
<reference evidence="6 8" key="2">
    <citation type="journal article" date="2013" name="Nature">
        <title>Insights into bilaterian evolution from three spiralian genomes.</title>
        <authorList>
            <person name="Simakov O."/>
            <person name="Marletaz F."/>
            <person name="Cho S.J."/>
            <person name="Edsinger-Gonzales E."/>
            <person name="Havlak P."/>
            <person name="Hellsten U."/>
            <person name="Kuo D.H."/>
            <person name="Larsson T."/>
            <person name="Lv J."/>
            <person name="Arendt D."/>
            <person name="Savage R."/>
            <person name="Osoegawa K."/>
            <person name="de Jong P."/>
            <person name="Grimwood J."/>
            <person name="Chapman J.A."/>
            <person name="Shapiro H."/>
            <person name="Aerts A."/>
            <person name="Otillar R.P."/>
            <person name="Terry A.Y."/>
            <person name="Boore J.L."/>
            <person name="Grigoriev I.V."/>
            <person name="Lindberg D.R."/>
            <person name="Seaver E.C."/>
            <person name="Weisblat D.A."/>
            <person name="Putnam N.H."/>
            <person name="Rokhsar D.S."/>
        </authorList>
    </citation>
    <scope>NUCLEOTIDE SEQUENCE</scope>
    <source>
        <strain evidence="6 8">I ESC-2004</strain>
    </source>
</reference>
<dbReference type="GO" id="GO:0034511">
    <property type="term" value="F:U3 snoRNA binding"/>
    <property type="evidence" value="ECO:0007669"/>
    <property type="project" value="InterPro"/>
</dbReference>
<dbReference type="GO" id="GO:0032040">
    <property type="term" value="C:small-subunit processome"/>
    <property type="evidence" value="ECO:0007669"/>
    <property type="project" value="TreeGrafter"/>
</dbReference>
<feature type="repeat" description="WD" evidence="5">
    <location>
        <begin position="18"/>
        <end position="50"/>
    </location>
</feature>
<dbReference type="FunFam" id="2.130.10.10:FF:000509">
    <property type="entry name" value="U3 small nucleolar RNA-interacting protein"/>
    <property type="match status" value="1"/>
</dbReference>
<dbReference type="STRING" id="283909.R7UQU3"/>
<dbReference type="InterPro" id="IPR039241">
    <property type="entry name" value="Rrp9-like"/>
</dbReference>
<organism evidence="6">
    <name type="scientific">Capitella teleta</name>
    <name type="common">Polychaete worm</name>
    <dbReference type="NCBI Taxonomy" id="283909"/>
    <lineage>
        <taxon>Eukaryota</taxon>
        <taxon>Metazoa</taxon>
        <taxon>Spiralia</taxon>
        <taxon>Lophotrochozoa</taxon>
        <taxon>Annelida</taxon>
        <taxon>Polychaeta</taxon>
        <taxon>Sedentaria</taxon>
        <taxon>Scolecida</taxon>
        <taxon>Capitellidae</taxon>
        <taxon>Capitella</taxon>
    </lineage>
</organism>
<reference evidence="8" key="1">
    <citation type="submission" date="2012-12" db="EMBL/GenBank/DDBJ databases">
        <authorList>
            <person name="Hellsten U."/>
            <person name="Grimwood J."/>
            <person name="Chapman J.A."/>
            <person name="Shapiro H."/>
            <person name="Aerts A."/>
            <person name="Otillar R.P."/>
            <person name="Terry A.Y."/>
            <person name="Boore J.L."/>
            <person name="Simakov O."/>
            <person name="Marletaz F."/>
            <person name="Cho S.-J."/>
            <person name="Edsinger-Gonzales E."/>
            <person name="Havlak P."/>
            <person name="Kuo D.-H."/>
            <person name="Larsson T."/>
            <person name="Lv J."/>
            <person name="Arendt D."/>
            <person name="Savage R."/>
            <person name="Osoegawa K."/>
            <person name="de Jong P."/>
            <person name="Lindberg D.R."/>
            <person name="Seaver E.C."/>
            <person name="Weisblat D.A."/>
            <person name="Putnam N.H."/>
            <person name="Grigoriev I.V."/>
            <person name="Rokhsar D.S."/>
        </authorList>
    </citation>
    <scope>NUCLEOTIDE SEQUENCE</scope>
    <source>
        <strain evidence="8">I ESC-2004</strain>
    </source>
</reference>
<feature type="repeat" description="WD" evidence="5">
    <location>
        <begin position="143"/>
        <end position="183"/>
    </location>
</feature>
<dbReference type="SMART" id="SM00320">
    <property type="entry name" value="WD40"/>
    <property type="match status" value="5"/>
</dbReference>